<gene>
    <name evidence="2" type="ORF">D0Y65_047201</name>
</gene>
<proteinExistence type="predicted"/>
<reference evidence="2 3" key="1">
    <citation type="submission" date="2018-09" db="EMBL/GenBank/DDBJ databases">
        <title>A high-quality reference genome of wild soybean provides a powerful tool to mine soybean genomes.</title>
        <authorList>
            <person name="Xie M."/>
            <person name="Chung C.Y.L."/>
            <person name="Li M.-W."/>
            <person name="Wong F.-L."/>
            <person name="Chan T.-F."/>
            <person name="Lam H.-M."/>
        </authorList>
    </citation>
    <scope>NUCLEOTIDE SEQUENCE [LARGE SCALE GENOMIC DNA]</scope>
    <source>
        <strain evidence="3">cv. W05</strain>
        <tissue evidence="2">Hypocotyl of etiolated seedlings</tissue>
    </source>
</reference>
<evidence type="ECO:0000256" key="1">
    <source>
        <dbReference type="SAM" id="Phobius"/>
    </source>
</evidence>
<dbReference type="Proteomes" id="UP000289340">
    <property type="component" value="Chromosome 18"/>
</dbReference>
<keyword evidence="1" id="KW-0472">Membrane</keyword>
<evidence type="ECO:0000313" key="3">
    <source>
        <dbReference type="Proteomes" id="UP000289340"/>
    </source>
</evidence>
<protein>
    <submittedName>
        <fullName evidence="2">Uncharacterized protein</fullName>
    </submittedName>
</protein>
<accession>A0A445FMS2</accession>
<feature type="transmembrane region" description="Helical" evidence="1">
    <location>
        <begin position="100"/>
        <end position="122"/>
    </location>
</feature>
<comment type="caution">
    <text evidence="2">The sequence shown here is derived from an EMBL/GenBank/DDBJ whole genome shotgun (WGS) entry which is preliminary data.</text>
</comment>
<dbReference type="EMBL" id="QZWG01000018">
    <property type="protein sequence ID" value="RZB50161.1"/>
    <property type="molecule type" value="Genomic_DNA"/>
</dbReference>
<name>A0A445FMS2_GLYSO</name>
<organism evidence="2 3">
    <name type="scientific">Glycine soja</name>
    <name type="common">Wild soybean</name>
    <dbReference type="NCBI Taxonomy" id="3848"/>
    <lineage>
        <taxon>Eukaryota</taxon>
        <taxon>Viridiplantae</taxon>
        <taxon>Streptophyta</taxon>
        <taxon>Embryophyta</taxon>
        <taxon>Tracheophyta</taxon>
        <taxon>Spermatophyta</taxon>
        <taxon>Magnoliopsida</taxon>
        <taxon>eudicotyledons</taxon>
        <taxon>Gunneridae</taxon>
        <taxon>Pentapetalae</taxon>
        <taxon>rosids</taxon>
        <taxon>fabids</taxon>
        <taxon>Fabales</taxon>
        <taxon>Fabaceae</taxon>
        <taxon>Papilionoideae</taxon>
        <taxon>50 kb inversion clade</taxon>
        <taxon>NPAAA clade</taxon>
        <taxon>indigoferoid/millettioid clade</taxon>
        <taxon>Phaseoleae</taxon>
        <taxon>Glycine</taxon>
        <taxon>Glycine subgen. Soja</taxon>
    </lineage>
</organism>
<keyword evidence="1" id="KW-1133">Transmembrane helix</keyword>
<sequence length="141" mass="15705">MKDKGPNILQLHKLKLDITSDISSMTRVEIQTGESYSHKENDKNTHFITVCSDIARSKCRGSTEVGCILDPLWCLPVLVPVIGIDITSIPSPVMMLISHFFHLSCDCTNMLLCISLLVLGFLREILMVLTRIELATTTTTL</sequence>
<dbReference type="AlphaFoldDB" id="A0A445FMS2"/>
<evidence type="ECO:0000313" key="2">
    <source>
        <dbReference type="EMBL" id="RZB50161.1"/>
    </source>
</evidence>
<keyword evidence="3" id="KW-1185">Reference proteome</keyword>
<keyword evidence="1" id="KW-0812">Transmembrane</keyword>